<protein>
    <recommendedName>
        <fullName evidence="3">Butirosin biosynthesis protein H, N-terminal</fullName>
    </recommendedName>
</protein>
<gene>
    <name evidence="1" type="ORF">G7066_07525</name>
</gene>
<dbReference type="RefSeq" id="WP_166330155.1">
    <property type="nucleotide sequence ID" value="NZ_CP049933.1"/>
</dbReference>
<sequence length="367" mass="39583">MTVRKAFKKRVREQIEVTGQSYAQAAEQLERSNPALATPKTPGVQPDPHPASAVVVRLLKEAGLNLDPVTAFGVGGGIGFMYALFQYKEVPAPLLTLVCQHHPEPWATAILSRLEVAHTTATNKRDTQKLLDAGQAVMLPLARGSVPWAKQIKFAEREEIIVVATSASEDNAHQDLLVFDGRSEHRMSRTELLEAYAVSPRKHPTLAISEGAVLPADLSGAINEGLAATVGAMTGPVLGNSFDVNFGLSGLSKWSEKVLATTKDGWNKAYGSDESWRSRLQECIDQEHTARSAGRPLFAQLLTTQGLTTAAAHFERSGRLWRGVADRAATLSYEELAEIVSQIAAEETQGVSALANDDGFQTPASLH</sequence>
<evidence type="ECO:0008006" key="3">
    <source>
        <dbReference type="Google" id="ProtNLM"/>
    </source>
</evidence>
<reference evidence="1 2" key="1">
    <citation type="submission" date="2020-03" db="EMBL/GenBank/DDBJ databases">
        <title>Leucobacter sp. nov., isolated from beetles.</title>
        <authorList>
            <person name="Hyun D.-W."/>
            <person name="Bae J.-W."/>
        </authorList>
    </citation>
    <scope>NUCLEOTIDE SEQUENCE [LARGE SCALE GENOMIC DNA]</scope>
    <source>
        <strain evidence="1 2">HDW9A</strain>
    </source>
</reference>
<accession>A0ABX6JW27</accession>
<dbReference type="EMBL" id="CP049933">
    <property type="protein sequence ID" value="QIM18506.1"/>
    <property type="molecule type" value="Genomic_DNA"/>
</dbReference>
<proteinExistence type="predicted"/>
<keyword evidence="2" id="KW-1185">Reference proteome</keyword>
<evidence type="ECO:0000313" key="2">
    <source>
        <dbReference type="Proteomes" id="UP000503441"/>
    </source>
</evidence>
<organism evidence="1 2">
    <name type="scientific">Leucobacter coleopterorum</name>
    <dbReference type="NCBI Taxonomy" id="2714933"/>
    <lineage>
        <taxon>Bacteria</taxon>
        <taxon>Bacillati</taxon>
        <taxon>Actinomycetota</taxon>
        <taxon>Actinomycetes</taxon>
        <taxon>Micrococcales</taxon>
        <taxon>Microbacteriaceae</taxon>
        <taxon>Leucobacter</taxon>
    </lineage>
</organism>
<name>A0ABX6JW27_9MICO</name>
<evidence type="ECO:0000313" key="1">
    <source>
        <dbReference type="EMBL" id="QIM18506.1"/>
    </source>
</evidence>
<dbReference type="Proteomes" id="UP000503441">
    <property type="component" value="Chromosome"/>
</dbReference>